<protein>
    <recommendedName>
        <fullName evidence="2">DUF1579 domain-containing protein</fullName>
    </recommendedName>
</protein>
<dbReference type="EMBL" id="KT982363">
    <property type="protein sequence ID" value="AOR51186.1"/>
    <property type="molecule type" value="Genomic_DNA"/>
</dbReference>
<reference evidence="1" key="1">
    <citation type="journal article" date="2016" name="Sci. Rep.">
        <title>Triclosan Resistome from Metagenome Reveals Diverse Enoyl Acyl Carrier Protein Reductases and Selective Enrichment of Triclosan Resistance Genes.</title>
        <authorList>
            <person name="Khan R."/>
            <person name="Kong H.G."/>
            <person name="Jung Y.H."/>
            <person name="Choi J."/>
            <person name="Baek K.Y."/>
            <person name="Hwang E.C."/>
            <person name="Lee S.W."/>
        </authorList>
    </citation>
    <scope>NUCLEOTIDE SEQUENCE</scope>
</reference>
<accession>A0A1C9U4W9</accession>
<evidence type="ECO:0000313" key="1">
    <source>
        <dbReference type="EMBL" id="AOR51186.1"/>
    </source>
</evidence>
<organism evidence="1">
    <name type="scientific">uncultured bacterium pAM1</name>
    <dbReference type="NCBI Taxonomy" id="1781153"/>
    <lineage>
        <taxon>Bacteria</taxon>
        <taxon>environmental samples</taxon>
    </lineage>
</organism>
<evidence type="ECO:0008006" key="2">
    <source>
        <dbReference type="Google" id="ProtNLM"/>
    </source>
</evidence>
<dbReference type="InterPro" id="IPR011473">
    <property type="entry name" value="DUF1579"/>
</dbReference>
<name>A0A1C9U4W9_9BACT</name>
<proteinExistence type="predicted"/>
<dbReference type="AlphaFoldDB" id="A0A1C9U4W9"/>
<sequence>MEALTFKTSLASGPHHFLSRLCGSWKGTTKTYFEPDVLADESQWEGTFRSLLGGMFVQHDYTGSLQGKPLSGSAIYGYQITSKRFQCLWTDSFHNGTSMMFCEGSANNAEFNVLGHYDAPDGSPPWGWRTEISLATNDNLTITMYNITPDGVEAIAVVTEYRRV</sequence>
<dbReference type="Pfam" id="PF07617">
    <property type="entry name" value="DUF1579"/>
    <property type="match status" value="1"/>
</dbReference>